<reference evidence="1 2" key="1">
    <citation type="submission" date="2016-10" db="EMBL/GenBank/DDBJ databases">
        <authorList>
            <person name="de Groot N.N."/>
        </authorList>
    </citation>
    <scope>NUCLEOTIDE SEQUENCE [LARGE SCALE GENOMIC DNA]</scope>
    <source>
        <strain evidence="1 2">DSM 43941</strain>
    </source>
</reference>
<dbReference type="AlphaFoldDB" id="A0A1H1WQ93"/>
<dbReference type="STRING" id="113562.SAMN04489716_2193"/>
<gene>
    <name evidence="1" type="ORF">SAMN04489716_2193</name>
</gene>
<accession>A0A1H1WQ93</accession>
<dbReference type="EMBL" id="LT629758">
    <property type="protein sequence ID" value="SDS99254.1"/>
    <property type="molecule type" value="Genomic_DNA"/>
</dbReference>
<proteinExistence type="predicted"/>
<dbReference type="Proteomes" id="UP000198688">
    <property type="component" value="Chromosome I"/>
</dbReference>
<organism evidence="1 2">
    <name type="scientific">Actinoplanes derwentensis</name>
    <dbReference type="NCBI Taxonomy" id="113562"/>
    <lineage>
        <taxon>Bacteria</taxon>
        <taxon>Bacillati</taxon>
        <taxon>Actinomycetota</taxon>
        <taxon>Actinomycetes</taxon>
        <taxon>Micromonosporales</taxon>
        <taxon>Micromonosporaceae</taxon>
        <taxon>Actinoplanes</taxon>
    </lineage>
</organism>
<keyword evidence="2" id="KW-1185">Reference proteome</keyword>
<evidence type="ECO:0000313" key="2">
    <source>
        <dbReference type="Proteomes" id="UP000198688"/>
    </source>
</evidence>
<evidence type="ECO:0000313" key="1">
    <source>
        <dbReference type="EMBL" id="SDS99254.1"/>
    </source>
</evidence>
<name>A0A1H1WQ93_9ACTN</name>
<dbReference type="InterPro" id="IPR046037">
    <property type="entry name" value="DUF5995"/>
</dbReference>
<protein>
    <submittedName>
        <fullName evidence="1">Uncharacterized protein</fullName>
    </submittedName>
</protein>
<dbReference type="Pfam" id="PF19458">
    <property type="entry name" value="DUF5995"/>
    <property type="match status" value="1"/>
</dbReference>
<sequence>MDPSLTDEGVIVVGFDRGRAETSAERLHECRQQITGPVTTERGWAPAHLEMNAVLLDLPEDIAGVVARLKLIQSILDSLPPSPGTNRVAAFNALYLTITEQVEAHLRGPDVTDPIFLEMLDVEFARLYFTALGSWGAAPGVDTPDAWEVLFRRAHDSGVSPLEAAVLGVNAHINHDLALALIATWQRLGYPGDGPQHPDYLIVNQIFYQHIPPLRRRFATAWQMQIDRCVGDLDDWSQRILVYSTRALAWEKAERLWELQDDKEDYARALLVMDRVAAVAGETVLTGAGIVRVLWLAATAWVKGFLFRVLSPPR</sequence>